<evidence type="ECO:0000313" key="10">
    <source>
        <dbReference type="Ensembl" id="ENSNMLP00000025169.1"/>
    </source>
</evidence>
<name>A0A8C6TSK8_9GOBI</name>
<dbReference type="Pfam" id="PF00214">
    <property type="entry name" value="Calc_CGRP_IAPP"/>
    <property type="match status" value="1"/>
</dbReference>
<evidence type="ECO:0000256" key="1">
    <source>
        <dbReference type="ARBA" id="ARBA00004613"/>
    </source>
</evidence>
<dbReference type="InterPro" id="IPR001693">
    <property type="entry name" value="Calcitonin_peptide-like"/>
</dbReference>
<keyword evidence="6 7" id="KW-1015">Disulfide bond</keyword>
<dbReference type="Ensembl" id="ENSNMLT00000028145.1">
    <property type="protein sequence ID" value="ENSNMLP00000025169.1"/>
    <property type="gene ID" value="ENSNMLG00000016105.1"/>
</dbReference>
<accession>A0A8C6TSK8</accession>
<dbReference type="PRINTS" id="PR00270">
    <property type="entry name" value="CALCITONINA"/>
</dbReference>
<dbReference type="InterPro" id="IPR021118">
    <property type="entry name" value="Calcitonin"/>
</dbReference>
<dbReference type="GO" id="GO:0005576">
    <property type="term" value="C:extracellular region"/>
    <property type="evidence" value="ECO:0007669"/>
    <property type="project" value="UniProtKB-SubCell"/>
</dbReference>
<keyword evidence="11" id="KW-1185">Reference proteome</keyword>
<evidence type="ECO:0000256" key="4">
    <source>
        <dbReference type="ARBA" id="ARBA00022702"/>
    </source>
</evidence>
<keyword evidence="5" id="KW-0027">Amidation</keyword>
<protein>
    <recommendedName>
        <fullName evidence="9">Calcitonin peptide-like domain-containing protein</fullName>
    </recommendedName>
</protein>
<dbReference type="AlphaFoldDB" id="A0A8C6TSK8"/>
<dbReference type="SMART" id="SM00113">
    <property type="entry name" value="CALCITONIN"/>
    <property type="match status" value="1"/>
</dbReference>
<comment type="similarity">
    <text evidence="2">Belongs to the calcitonin family.</text>
</comment>
<feature type="disulfide bond" evidence="7">
    <location>
        <begin position="13"/>
        <end position="19"/>
    </location>
</feature>
<feature type="domain" description="Calcitonin peptide-like" evidence="9">
    <location>
        <begin position="12"/>
        <end position="48"/>
    </location>
</feature>
<evidence type="ECO:0000256" key="5">
    <source>
        <dbReference type="ARBA" id="ARBA00022815"/>
    </source>
</evidence>
<dbReference type="Proteomes" id="UP000694523">
    <property type="component" value="Unplaced"/>
</dbReference>
<sequence length="57" mass="5986">MSPLSLPCLFSRCSGLSTCVLGKLSQDLHKLQTFPRTNVGAGTPGRRRSLGTLAALA</sequence>
<reference evidence="10" key="2">
    <citation type="submission" date="2025-09" db="UniProtKB">
        <authorList>
            <consortium name="Ensembl"/>
        </authorList>
    </citation>
    <scope>IDENTIFICATION</scope>
</reference>
<feature type="region of interest" description="Disordered" evidence="8">
    <location>
        <begin position="38"/>
        <end position="57"/>
    </location>
</feature>
<evidence type="ECO:0000256" key="8">
    <source>
        <dbReference type="SAM" id="MobiDB-lite"/>
    </source>
</evidence>
<evidence type="ECO:0000256" key="2">
    <source>
        <dbReference type="ARBA" id="ARBA00009222"/>
    </source>
</evidence>
<evidence type="ECO:0000259" key="9">
    <source>
        <dbReference type="SMART" id="SM00113"/>
    </source>
</evidence>
<evidence type="ECO:0000256" key="6">
    <source>
        <dbReference type="ARBA" id="ARBA00023157"/>
    </source>
</evidence>
<proteinExistence type="inferred from homology"/>
<comment type="subcellular location">
    <subcellularLocation>
        <location evidence="1">Secreted</location>
    </subcellularLocation>
</comment>
<dbReference type="InterPro" id="IPR021116">
    <property type="entry name" value="Calcitonin/adrenomedullin"/>
</dbReference>
<evidence type="ECO:0000256" key="3">
    <source>
        <dbReference type="ARBA" id="ARBA00022525"/>
    </source>
</evidence>
<organism evidence="10 11">
    <name type="scientific">Neogobius melanostomus</name>
    <name type="common">round goby</name>
    <dbReference type="NCBI Taxonomy" id="47308"/>
    <lineage>
        <taxon>Eukaryota</taxon>
        <taxon>Metazoa</taxon>
        <taxon>Chordata</taxon>
        <taxon>Craniata</taxon>
        <taxon>Vertebrata</taxon>
        <taxon>Euteleostomi</taxon>
        <taxon>Actinopterygii</taxon>
        <taxon>Neopterygii</taxon>
        <taxon>Teleostei</taxon>
        <taxon>Neoteleostei</taxon>
        <taxon>Acanthomorphata</taxon>
        <taxon>Gobiaria</taxon>
        <taxon>Gobiiformes</taxon>
        <taxon>Gobioidei</taxon>
        <taxon>Gobiidae</taxon>
        <taxon>Benthophilinae</taxon>
        <taxon>Neogobiini</taxon>
        <taxon>Neogobius</taxon>
    </lineage>
</organism>
<evidence type="ECO:0000313" key="11">
    <source>
        <dbReference type="Proteomes" id="UP000694523"/>
    </source>
</evidence>
<keyword evidence="4" id="KW-0372">Hormone</keyword>
<dbReference type="GO" id="GO:0005179">
    <property type="term" value="F:hormone activity"/>
    <property type="evidence" value="ECO:0007669"/>
    <property type="project" value="UniProtKB-KW"/>
</dbReference>
<keyword evidence="3" id="KW-0964">Secreted</keyword>
<reference evidence="10" key="1">
    <citation type="submission" date="2025-08" db="UniProtKB">
        <authorList>
            <consortium name="Ensembl"/>
        </authorList>
    </citation>
    <scope>IDENTIFICATION</scope>
</reference>
<evidence type="ECO:0000256" key="7">
    <source>
        <dbReference type="PIRSR" id="PIRSR621116-50"/>
    </source>
</evidence>